<feature type="transmembrane region" description="Helical" evidence="7">
    <location>
        <begin position="12"/>
        <end position="34"/>
    </location>
</feature>
<dbReference type="EMBL" id="QBKR01000017">
    <property type="protein sequence ID" value="PTX58351.1"/>
    <property type="molecule type" value="Genomic_DNA"/>
</dbReference>
<keyword evidence="2" id="KW-0813">Transport</keyword>
<keyword evidence="10" id="KW-1185">Reference proteome</keyword>
<feature type="transmembrane region" description="Helical" evidence="7">
    <location>
        <begin position="46"/>
        <end position="65"/>
    </location>
</feature>
<dbReference type="InterPro" id="IPR004638">
    <property type="entry name" value="EmrB-like"/>
</dbReference>
<gene>
    <name evidence="9" type="ORF">C8P63_11799</name>
</gene>
<dbReference type="OrthoDB" id="9807274at2"/>
<organism evidence="9 10">
    <name type="scientific">Melghirimyces profundicolus</name>
    <dbReference type="NCBI Taxonomy" id="1242148"/>
    <lineage>
        <taxon>Bacteria</taxon>
        <taxon>Bacillati</taxon>
        <taxon>Bacillota</taxon>
        <taxon>Bacilli</taxon>
        <taxon>Bacillales</taxon>
        <taxon>Thermoactinomycetaceae</taxon>
        <taxon>Melghirimyces</taxon>
    </lineage>
</organism>
<sequence>MTEMNRSRRNIITGALMAAMFIAAVEVTVVNAAMPTVVGALGGISLYSWVFSAFMLANTLTVPIYGKLADLHGRKKVFITAVLLFVGGSALCGFSQSMGQLVFFRAIQGLGAGGVLPVAVTIVGDLFPFELRARVQGWFSSMWGLAAIVGPFIGGWTVDHLSWRWIFWFNLPLGTLIVLTVAFFLHERVEEEKKRIDYTGAVLFTLSVLGILSFTQLVGNRGTDQPLAWGLLAGGSALLVVFLLWERRVESPFIPLGLFRNRMIASSNLTAFLTGMGMFGAISFVPLFVQGVLDQSPTLAGLAITPQVLGWSTSAVVAGRWLLRQGYRPPIVTGAALVTLSAAGFTFMDRTTPYALVLAGMFLLGCGLGLSMTAFIVAVQNAVHGKDRGAATSSQMFSRSMGGAFGVTLLGTVMSFRLKDQIGAYIARHQSELSGETIRQLERARGVTSPEGFSSLPTGIAEQMSRFLSQALDTTFLTAFLFSVAALAAAFLLVPKGSARSLSVKD</sequence>
<reference evidence="9 10" key="1">
    <citation type="submission" date="2018-04" db="EMBL/GenBank/DDBJ databases">
        <title>Genomic Encyclopedia of Archaeal and Bacterial Type Strains, Phase II (KMG-II): from individual species to whole genera.</title>
        <authorList>
            <person name="Goeker M."/>
        </authorList>
    </citation>
    <scope>NUCLEOTIDE SEQUENCE [LARGE SCALE GENOMIC DNA]</scope>
    <source>
        <strain evidence="9 10">DSM 45787</strain>
    </source>
</reference>
<keyword evidence="4 7" id="KW-0812">Transmembrane</keyword>
<feature type="domain" description="Major facilitator superfamily (MFS) profile" evidence="8">
    <location>
        <begin position="12"/>
        <end position="498"/>
    </location>
</feature>
<keyword evidence="6 7" id="KW-0472">Membrane</keyword>
<evidence type="ECO:0000256" key="7">
    <source>
        <dbReference type="SAM" id="Phobius"/>
    </source>
</evidence>
<evidence type="ECO:0000313" key="9">
    <source>
        <dbReference type="EMBL" id="PTX58351.1"/>
    </source>
</evidence>
<keyword evidence="5 7" id="KW-1133">Transmembrane helix</keyword>
<evidence type="ECO:0000256" key="2">
    <source>
        <dbReference type="ARBA" id="ARBA00022448"/>
    </source>
</evidence>
<dbReference type="InterPro" id="IPR036259">
    <property type="entry name" value="MFS_trans_sf"/>
</dbReference>
<feature type="transmembrane region" description="Helical" evidence="7">
    <location>
        <begin position="266"/>
        <end position="289"/>
    </location>
</feature>
<feature type="transmembrane region" description="Helical" evidence="7">
    <location>
        <begin position="135"/>
        <end position="153"/>
    </location>
</feature>
<dbReference type="InterPro" id="IPR011701">
    <property type="entry name" value="MFS"/>
</dbReference>
<feature type="transmembrane region" description="Helical" evidence="7">
    <location>
        <begin position="474"/>
        <end position="494"/>
    </location>
</feature>
<evidence type="ECO:0000256" key="6">
    <source>
        <dbReference type="ARBA" id="ARBA00023136"/>
    </source>
</evidence>
<dbReference type="PANTHER" id="PTHR23501:SF191">
    <property type="entry name" value="VACUOLAR BASIC AMINO ACID TRANSPORTER 4"/>
    <property type="match status" value="1"/>
</dbReference>
<evidence type="ECO:0000256" key="5">
    <source>
        <dbReference type="ARBA" id="ARBA00022989"/>
    </source>
</evidence>
<dbReference type="Gene3D" id="1.20.1250.20">
    <property type="entry name" value="MFS general substrate transporter like domains"/>
    <property type="match status" value="1"/>
</dbReference>
<dbReference type="Gene3D" id="1.20.1720.10">
    <property type="entry name" value="Multidrug resistance protein D"/>
    <property type="match status" value="1"/>
</dbReference>
<dbReference type="CDD" id="cd17502">
    <property type="entry name" value="MFS_Azr1_MDR_like"/>
    <property type="match status" value="1"/>
</dbReference>
<dbReference type="PROSITE" id="PS50850">
    <property type="entry name" value="MFS"/>
    <property type="match status" value="1"/>
</dbReference>
<keyword evidence="3" id="KW-1003">Cell membrane</keyword>
<comment type="subcellular location">
    <subcellularLocation>
        <location evidence="1">Cell membrane</location>
        <topology evidence="1">Multi-pass membrane protein</topology>
    </subcellularLocation>
</comment>
<protein>
    <submittedName>
        <fullName evidence="9">EmrB/QacA subfamily drug resistance transporter</fullName>
    </submittedName>
</protein>
<feature type="transmembrane region" description="Helical" evidence="7">
    <location>
        <begin position="102"/>
        <end position="123"/>
    </location>
</feature>
<dbReference type="SUPFAM" id="SSF103473">
    <property type="entry name" value="MFS general substrate transporter"/>
    <property type="match status" value="1"/>
</dbReference>
<dbReference type="NCBIfam" id="TIGR00711">
    <property type="entry name" value="efflux_EmrB"/>
    <property type="match status" value="1"/>
</dbReference>
<feature type="transmembrane region" description="Helical" evidence="7">
    <location>
        <begin position="198"/>
        <end position="215"/>
    </location>
</feature>
<proteinExistence type="predicted"/>
<evidence type="ECO:0000313" key="10">
    <source>
        <dbReference type="Proteomes" id="UP000244240"/>
    </source>
</evidence>
<name>A0A2T6BQI4_9BACL</name>
<feature type="transmembrane region" description="Helical" evidence="7">
    <location>
        <begin position="330"/>
        <end position="348"/>
    </location>
</feature>
<dbReference type="AlphaFoldDB" id="A0A2T6BQI4"/>
<dbReference type="GO" id="GO:0005886">
    <property type="term" value="C:plasma membrane"/>
    <property type="evidence" value="ECO:0007669"/>
    <property type="project" value="UniProtKB-SubCell"/>
</dbReference>
<dbReference type="Proteomes" id="UP000244240">
    <property type="component" value="Unassembled WGS sequence"/>
</dbReference>
<feature type="transmembrane region" description="Helical" evidence="7">
    <location>
        <begin position="227"/>
        <end position="245"/>
    </location>
</feature>
<feature type="transmembrane region" description="Helical" evidence="7">
    <location>
        <begin position="354"/>
        <end position="379"/>
    </location>
</feature>
<accession>A0A2T6BQI4</accession>
<dbReference type="PANTHER" id="PTHR23501">
    <property type="entry name" value="MAJOR FACILITATOR SUPERFAMILY"/>
    <property type="match status" value="1"/>
</dbReference>
<evidence type="ECO:0000256" key="3">
    <source>
        <dbReference type="ARBA" id="ARBA00022475"/>
    </source>
</evidence>
<feature type="transmembrane region" description="Helical" evidence="7">
    <location>
        <begin position="400"/>
        <end position="418"/>
    </location>
</feature>
<evidence type="ECO:0000256" key="4">
    <source>
        <dbReference type="ARBA" id="ARBA00022692"/>
    </source>
</evidence>
<dbReference type="InterPro" id="IPR020846">
    <property type="entry name" value="MFS_dom"/>
</dbReference>
<feature type="transmembrane region" description="Helical" evidence="7">
    <location>
        <begin position="77"/>
        <end position="96"/>
    </location>
</feature>
<comment type="caution">
    <text evidence="9">The sequence shown here is derived from an EMBL/GenBank/DDBJ whole genome shotgun (WGS) entry which is preliminary data.</text>
</comment>
<dbReference type="GO" id="GO:0022857">
    <property type="term" value="F:transmembrane transporter activity"/>
    <property type="evidence" value="ECO:0007669"/>
    <property type="project" value="InterPro"/>
</dbReference>
<evidence type="ECO:0000259" key="8">
    <source>
        <dbReference type="PROSITE" id="PS50850"/>
    </source>
</evidence>
<feature type="transmembrane region" description="Helical" evidence="7">
    <location>
        <begin position="165"/>
        <end position="186"/>
    </location>
</feature>
<dbReference type="FunFam" id="1.20.1720.10:FF:000004">
    <property type="entry name" value="EmrB/QacA family drug resistance transporter"/>
    <property type="match status" value="1"/>
</dbReference>
<dbReference type="Pfam" id="PF07690">
    <property type="entry name" value="MFS_1"/>
    <property type="match status" value="1"/>
</dbReference>
<dbReference type="PRINTS" id="PR01036">
    <property type="entry name" value="TCRTETB"/>
</dbReference>
<evidence type="ECO:0000256" key="1">
    <source>
        <dbReference type="ARBA" id="ARBA00004651"/>
    </source>
</evidence>
<dbReference type="RefSeq" id="WP_108024709.1">
    <property type="nucleotide sequence ID" value="NZ_QBKR01000017.1"/>
</dbReference>